<keyword evidence="26" id="KW-1185">Reference proteome</keyword>
<keyword evidence="12" id="KW-0966">Cell projection</keyword>
<dbReference type="Proteomes" id="UP001596380">
    <property type="component" value="Unassembled WGS sequence"/>
</dbReference>
<evidence type="ECO:0000313" key="26">
    <source>
        <dbReference type="Proteomes" id="UP001596380"/>
    </source>
</evidence>
<dbReference type="PANTHER" id="PTHR12418:SF19">
    <property type="entry name" value="ACYL-COENZYME A THIOESTERASE THEM4"/>
    <property type="match status" value="1"/>
</dbReference>
<keyword evidence="11" id="KW-0472">Membrane</keyword>
<evidence type="ECO:0000256" key="9">
    <source>
        <dbReference type="ARBA" id="ARBA00022946"/>
    </source>
</evidence>
<evidence type="ECO:0000256" key="6">
    <source>
        <dbReference type="ARBA" id="ARBA00022703"/>
    </source>
</evidence>
<dbReference type="RefSeq" id="WP_160819517.1">
    <property type="nucleotide sequence ID" value="NZ_JBHSXE010000001.1"/>
</dbReference>
<keyword evidence="6" id="KW-0053">Apoptosis</keyword>
<evidence type="ECO:0000313" key="25">
    <source>
        <dbReference type="EMBL" id="MFC6885444.1"/>
    </source>
</evidence>
<keyword evidence="9" id="KW-0809">Transit peptide</keyword>
<evidence type="ECO:0000256" key="1">
    <source>
        <dbReference type="ARBA" id="ARBA00004170"/>
    </source>
</evidence>
<dbReference type="CDD" id="cd03443">
    <property type="entry name" value="PaaI_thioesterase"/>
    <property type="match status" value="1"/>
</dbReference>
<evidence type="ECO:0000256" key="21">
    <source>
        <dbReference type="ARBA" id="ARBA00047969"/>
    </source>
</evidence>
<evidence type="ECO:0000256" key="17">
    <source>
        <dbReference type="ARBA" id="ARBA00040123"/>
    </source>
</evidence>
<evidence type="ECO:0000256" key="16">
    <source>
        <dbReference type="ARBA" id="ARBA00038848"/>
    </source>
</evidence>
<comment type="catalytic activity">
    <reaction evidence="20">
        <text>hexadecanoyl-CoA + H2O = hexadecanoate + CoA + H(+)</text>
        <dbReference type="Rhea" id="RHEA:16645"/>
        <dbReference type="ChEBI" id="CHEBI:7896"/>
        <dbReference type="ChEBI" id="CHEBI:15377"/>
        <dbReference type="ChEBI" id="CHEBI:15378"/>
        <dbReference type="ChEBI" id="CHEBI:57287"/>
        <dbReference type="ChEBI" id="CHEBI:57379"/>
        <dbReference type="EC" id="3.1.2.2"/>
    </reaction>
    <physiologicalReaction direction="left-to-right" evidence="20">
        <dbReference type="Rhea" id="RHEA:16646"/>
    </physiologicalReaction>
</comment>
<dbReference type="Pfam" id="PF03061">
    <property type="entry name" value="4HBT"/>
    <property type="match status" value="1"/>
</dbReference>
<evidence type="ECO:0000256" key="5">
    <source>
        <dbReference type="ARBA" id="ARBA00022490"/>
    </source>
</evidence>
<dbReference type="Gene3D" id="3.10.129.10">
    <property type="entry name" value="Hotdog Thioesterase"/>
    <property type="match status" value="1"/>
</dbReference>
<evidence type="ECO:0000256" key="20">
    <source>
        <dbReference type="ARBA" id="ARBA00047734"/>
    </source>
</evidence>
<evidence type="ECO:0000256" key="18">
    <source>
        <dbReference type="ARBA" id="ARBA00043210"/>
    </source>
</evidence>
<dbReference type="GO" id="GO:0016787">
    <property type="term" value="F:hydrolase activity"/>
    <property type="evidence" value="ECO:0007669"/>
    <property type="project" value="UniProtKB-KW"/>
</dbReference>
<comment type="caution">
    <text evidence="25">The sequence shown here is derived from an EMBL/GenBank/DDBJ whole genome shotgun (WGS) entry which is preliminary data.</text>
</comment>
<dbReference type="PANTHER" id="PTHR12418">
    <property type="entry name" value="ACYL-COENZYME A THIOESTERASE THEM4"/>
    <property type="match status" value="1"/>
</dbReference>
<dbReference type="InterPro" id="IPR006683">
    <property type="entry name" value="Thioestr_dom"/>
</dbReference>
<dbReference type="EC" id="3.1.2.2" evidence="16"/>
<comment type="catalytic activity">
    <reaction evidence="13">
        <text>(5Z,8Z,11Z,14Z)-eicosatetraenoyl-CoA + H2O = (5Z,8Z,11Z,14Z)-eicosatetraenoate + CoA + H(+)</text>
        <dbReference type="Rhea" id="RHEA:40151"/>
        <dbReference type="ChEBI" id="CHEBI:15377"/>
        <dbReference type="ChEBI" id="CHEBI:15378"/>
        <dbReference type="ChEBI" id="CHEBI:32395"/>
        <dbReference type="ChEBI" id="CHEBI:57287"/>
        <dbReference type="ChEBI" id="CHEBI:57368"/>
    </reaction>
    <physiologicalReaction direction="left-to-right" evidence="13">
        <dbReference type="Rhea" id="RHEA:40152"/>
    </physiologicalReaction>
</comment>
<evidence type="ECO:0000256" key="13">
    <source>
        <dbReference type="ARBA" id="ARBA00035852"/>
    </source>
</evidence>
<evidence type="ECO:0000256" key="12">
    <source>
        <dbReference type="ARBA" id="ARBA00023273"/>
    </source>
</evidence>
<comment type="similarity">
    <text evidence="15">Belongs to the THEM4/THEM5 thioesterase family.</text>
</comment>
<evidence type="ECO:0000256" key="8">
    <source>
        <dbReference type="ARBA" id="ARBA00022832"/>
    </source>
</evidence>
<evidence type="ECO:0000256" key="4">
    <source>
        <dbReference type="ARBA" id="ARBA00022475"/>
    </source>
</evidence>
<dbReference type="InterPro" id="IPR029069">
    <property type="entry name" value="HotDog_dom_sf"/>
</dbReference>
<name>A0ABW2CXV7_9ACTN</name>
<evidence type="ECO:0000256" key="23">
    <source>
        <dbReference type="ARBA" id="ARBA00048180"/>
    </source>
</evidence>
<comment type="catalytic activity">
    <reaction evidence="22">
        <text>dodecanoyl-CoA + H2O = dodecanoate + CoA + H(+)</text>
        <dbReference type="Rhea" id="RHEA:30135"/>
        <dbReference type="ChEBI" id="CHEBI:15377"/>
        <dbReference type="ChEBI" id="CHEBI:15378"/>
        <dbReference type="ChEBI" id="CHEBI:18262"/>
        <dbReference type="ChEBI" id="CHEBI:57287"/>
        <dbReference type="ChEBI" id="CHEBI:57375"/>
    </reaction>
    <physiologicalReaction direction="left-to-right" evidence="22">
        <dbReference type="Rhea" id="RHEA:30136"/>
    </physiologicalReaction>
</comment>
<organism evidence="25 26">
    <name type="scientific">Actinomadura yumaensis</name>
    <dbReference type="NCBI Taxonomy" id="111807"/>
    <lineage>
        <taxon>Bacteria</taxon>
        <taxon>Bacillati</taxon>
        <taxon>Actinomycetota</taxon>
        <taxon>Actinomycetes</taxon>
        <taxon>Streptosporangiales</taxon>
        <taxon>Thermomonosporaceae</taxon>
        <taxon>Actinomadura</taxon>
    </lineage>
</organism>
<sequence length="207" mass="21378">MTTRVYRTDERHLLGEGEVADRAGLAAAVRELIEAAVLTAAPPADVRAATAEVEAATARLRTARHDLPPLAPPEAGGMARQLANPVGGALNPIAPPVAIAVLPDGTARAEFTLSAVHEGPPSFVHGGVSAMILDQLLGVAALANGTPGMTARLDLRYRRPTPFGVPLVAEGKASGSEGRKTFAEARITGPDGRVTVEATAMFVMPVR</sequence>
<evidence type="ECO:0000256" key="19">
    <source>
        <dbReference type="ARBA" id="ARBA00047588"/>
    </source>
</evidence>
<keyword evidence="10" id="KW-0443">Lipid metabolism</keyword>
<accession>A0ABW2CXV7</accession>
<protein>
    <recommendedName>
        <fullName evidence="17">Acyl-coenzyme A thioesterase THEM4</fullName>
        <ecNumber evidence="16">3.1.2.2</ecNumber>
    </recommendedName>
    <alternativeName>
        <fullName evidence="18">Thioesterase superfamily member 4</fullName>
    </alternativeName>
</protein>
<evidence type="ECO:0000256" key="15">
    <source>
        <dbReference type="ARBA" id="ARBA00038456"/>
    </source>
</evidence>
<evidence type="ECO:0000259" key="24">
    <source>
        <dbReference type="Pfam" id="PF03061"/>
    </source>
</evidence>
<comment type="catalytic activity">
    <reaction evidence="19">
        <text>octanoyl-CoA + H2O = octanoate + CoA + H(+)</text>
        <dbReference type="Rhea" id="RHEA:30143"/>
        <dbReference type="ChEBI" id="CHEBI:15377"/>
        <dbReference type="ChEBI" id="CHEBI:15378"/>
        <dbReference type="ChEBI" id="CHEBI:25646"/>
        <dbReference type="ChEBI" id="CHEBI:57287"/>
        <dbReference type="ChEBI" id="CHEBI:57386"/>
    </reaction>
    <physiologicalReaction direction="left-to-right" evidence="19">
        <dbReference type="Rhea" id="RHEA:30144"/>
    </physiologicalReaction>
</comment>
<comment type="subcellular location">
    <subcellularLocation>
        <location evidence="3">Cell projection</location>
        <location evidence="3">Ruffle membrane</location>
    </subcellularLocation>
    <subcellularLocation>
        <location evidence="2">Cytoplasm</location>
    </subcellularLocation>
    <subcellularLocation>
        <location evidence="1">Membrane</location>
        <topology evidence="1">Peripheral membrane protein</topology>
    </subcellularLocation>
</comment>
<proteinExistence type="inferred from homology"/>
<evidence type="ECO:0000256" key="10">
    <source>
        <dbReference type="ARBA" id="ARBA00023098"/>
    </source>
</evidence>
<evidence type="ECO:0000256" key="11">
    <source>
        <dbReference type="ARBA" id="ARBA00023136"/>
    </source>
</evidence>
<evidence type="ECO:0000256" key="7">
    <source>
        <dbReference type="ARBA" id="ARBA00022801"/>
    </source>
</evidence>
<comment type="catalytic activity">
    <reaction evidence="14">
        <text>(9Z)-octadecenoyl-CoA + H2O = (9Z)-octadecenoate + CoA + H(+)</text>
        <dbReference type="Rhea" id="RHEA:40139"/>
        <dbReference type="ChEBI" id="CHEBI:15377"/>
        <dbReference type="ChEBI" id="CHEBI:15378"/>
        <dbReference type="ChEBI" id="CHEBI:30823"/>
        <dbReference type="ChEBI" id="CHEBI:57287"/>
        <dbReference type="ChEBI" id="CHEBI:57387"/>
    </reaction>
    <physiologicalReaction direction="left-to-right" evidence="14">
        <dbReference type="Rhea" id="RHEA:40140"/>
    </physiologicalReaction>
</comment>
<dbReference type="EMBL" id="JBHSXS010000037">
    <property type="protein sequence ID" value="MFC6885444.1"/>
    <property type="molecule type" value="Genomic_DNA"/>
</dbReference>
<evidence type="ECO:0000256" key="2">
    <source>
        <dbReference type="ARBA" id="ARBA00004496"/>
    </source>
</evidence>
<evidence type="ECO:0000256" key="14">
    <source>
        <dbReference type="ARBA" id="ARBA00037002"/>
    </source>
</evidence>
<gene>
    <name evidence="25" type="ORF">ACFQKB_37190</name>
</gene>
<feature type="domain" description="Thioesterase" evidence="24">
    <location>
        <begin position="123"/>
        <end position="194"/>
    </location>
</feature>
<evidence type="ECO:0000256" key="22">
    <source>
        <dbReference type="ARBA" id="ARBA00048074"/>
    </source>
</evidence>
<keyword evidence="8" id="KW-0276">Fatty acid metabolism</keyword>
<reference evidence="26" key="1">
    <citation type="journal article" date="2019" name="Int. J. Syst. Evol. Microbiol.">
        <title>The Global Catalogue of Microorganisms (GCM) 10K type strain sequencing project: providing services to taxonomists for standard genome sequencing and annotation.</title>
        <authorList>
            <consortium name="The Broad Institute Genomics Platform"/>
            <consortium name="The Broad Institute Genome Sequencing Center for Infectious Disease"/>
            <person name="Wu L."/>
            <person name="Ma J."/>
        </authorList>
    </citation>
    <scope>NUCLEOTIDE SEQUENCE [LARGE SCALE GENOMIC DNA]</scope>
    <source>
        <strain evidence="26">JCM 3369</strain>
    </source>
</reference>
<dbReference type="SUPFAM" id="SSF54637">
    <property type="entry name" value="Thioesterase/thiol ester dehydrase-isomerase"/>
    <property type="match status" value="1"/>
</dbReference>
<keyword evidence="5" id="KW-0963">Cytoplasm</keyword>
<keyword evidence="4" id="KW-1003">Cell membrane</keyword>
<dbReference type="InterPro" id="IPR052365">
    <property type="entry name" value="THEM4/THEM5_acyl-CoA_thioest"/>
</dbReference>
<comment type="catalytic activity">
    <reaction evidence="23">
        <text>tetradecanoyl-CoA + H2O = tetradecanoate + CoA + H(+)</text>
        <dbReference type="Rhea" id="RHEA:40119"/>
        <dbReference type="ChEBI" id="CHEBI:15377"/>
        <dbReference type="ChEBI" id="CHEBI:15378"/>
        <dbReference type="ChEBI" id="CHEBI:30807"/>
        <dbReference type="ChEBI" id="CHEBI:57287"/>
        <dbReference type="ChEBI" id="CHEBI:57385"/>
    </reaction>
    <physiologicalReaction direction="left-to-right" evidence="23">
        <dbReference type="Rhea" id="RHEA:40120"/>
    </physiologicalReaction>
</comment>
<evidence type="ECO:0000256" key="3">
    <source>
        <dbReference type="ARBA" id="ARBA00004632"/>
    </source>
</evidence>
<keyword evidence="7 25" id="KW-0378">Hydrolase</keyword>
<comment type="catalytic activity">
    <reaction evidence="21">
        <text>decanoyl-CoA + H2O = decanoate + CoA + H(+)</text>
        <dbReference type="Rhea" id="RHEA:40059"/>
        <dbReference type="ChEBI" id="CHEBI:15377"/>
        <dbReference type="ChEBI" id="CHEBI:15378"/>
        <dbReference type="ChEBI" id="CHEBI:27689"/>
        <dbReference type="ChEBI" id="CHEBI:57287"/>
        <dbReference type="ChEBI" id="CHEBI:61430"/>
    </reaction>
    <physiologicalReaction direction="left-to-right" evidence="21">
        <dbReference type="Rhea" id="RHEA:40060"/>
    </physiologicalReaction>
</comment>